<dbReference type="Pfam" id="PF00293">
    <property type="entry name" value="NUDIX"/>
    <property type="match status" value="1"/>
</dbReference>
<evidence type="ECO:0000256" key="4">
    <source>
        <dbReference type="ARBA" id="ARBA00022842"/>
    </source>
</evidence>
<dbReference type="GO" id="GO:0005737">
    <property type="term" value="C:cytoplasm"/>
    <property type="evidence" value="ECO:0007669"/>
    <property type="project" value="TreeGrafter"/>
</dbReference>
<accession>A0A927FTL3</accession>
<dbReference type="RefSeq" id="WP_191774916.1">
    <property type="nucleotide sequence ID" value="NZ_JACYFU010000002.1"/>
</dbReference>
<keyword evidence="7" id="KW-1185">Reference proteome</keyword>
<dbReference type="SUPFAM" id="SSF55811">
    <property type="entry name" value="Nudix"/>
    <property type="match status" value="1"/>
</dbReference>
<dbReference type="GO" id="GO:1901911">
    <property type="term" value="P:adenosine 5'-(hexahydrogen pentaphosphate) catabolic process"/>
    <property type="evidence" value="ECO:0007669"/>
    <property type="project" value="TreeGrafter"/>
</dbReference>
<comment type="caution">
    <text evidence="6">The sequence shown here is derived from an EMBL/GenBank/DDBJ whole genome shotgun (WGS) entry which is preliminary data.</text>
</comment>
<evidence type="ECO:0000313" key="6">
    <source>
        <dbReference type="EMBL" id="MBD8065771.1"/>
    </source>
</evidence>
<dbReference type="Gene3D" id="3.90.79.10">
    <property type="entry name" value="Nucleoside Triphosphate Pyrophosphohydrolase"/>
    <property type="match status" value="1"/>
</dbReference>
<dbReference type="CDD" id="cd04666">
    <property type="entry name" value="NUDIX_DIPP2_like_Nudt4"/>
    <property type="match status" value="1"/>
</dbReference>
<proteinExistence type="predicted"/>
<name>A0A927FTL3_9HYPH</name>
<evidence type="ECO:0000256" key="2">
    <source>
        <dbReference type="ARBA" id="ARBA00022723"/>
    </source>
</evidence>
<dbReference type="GO" id="GO:1901907">
    <property type="term" value="P:diadenosine pentaphosphate catabolic process"/>
    <property type="evidence" value="ECO:0007669"/>
    <property type="project" value="TreeGrafter"/>
</dbReference>
<dbReference type="InterPro" id="IPR000086">
    <property type="entry name" value="NUDIX_hydrolase_dom"/>
</dbReference>
<evidence type="ECO:0000256" key="3">
    <source>
        <dbReference type="ARBA" id="ARBA00022801"/>
    </source>
</evidence>
<organism evidence="6 7">
    <name type="scientific">Devosia oryzisoli</name>
    <dbReference type="NCBI Taxonomy" id="2774138"/>
    <lineage>
        <taxon>Bacteria</taxon>
        <taxon>Pseudomonadati</taxon>
        <taxon>Pseudomonadota</taxon>
        <taxon>Alphaproteobacteria</taxon>
        <taxon>Hyphomicrobiales</taxon>
        <taxon>Devosiaceae</taxon>
        <taxon>Devosia</taxon>
    </lineage>
</organism>
<dbReference type="GO" id="GO:1901909">
    <property type="term" value="P:diadenosine hexaphosphate catabolic process"/>
    <property type="evidence" value="ECO:0007669"/>
    <property type="project" value="TreeGrafter"/>
</dbReference>
<dbReference type="GO" id="GO:0008486">
    <property type="term" value="F:diphosphoinositol-polyphosphate diphosphatase activity"/>
    <property type="evidence" value="ECO:0007669"/>
    <property type="project" value="TreeGrafter"/>
</dbReference>
<dbReference type="EMBL" id="JACYFU010000002">
    <property type="protein sequence ID" value="MBD8065771.1"/>
    <property type="molecule type" value="Genomic_DNA"/>
</dbReference>
<dbReference type="GO" id="GO:0000298">
    <property type="term" value="F:endopolyphosphatase activity"/>
    <property type="evidence" value="ECO:0007669"/>
    <property type="project" value="TreeGrafter"/>
</dbReference>
<comment type="cofactor">
    <cofactor evidence="1">
        <name>Mg(2+)</name>
        <dbReference type="ChEBI" id="CHEBI:18420"/>
    </cofactor>
</comment>
<dbReference type="GO" id="GO:0034431">
    <property type="term" value="F:bis(5'-adenosyl)-hexaphosphatase activity"/>
    <property type="evidence" value="ECO:0007669"/>
    <property type="project" value="TreeGrafter"/>
</dbReference>
<dbReference type="AlphaFoldDB" id="A0A927FTL3"/>
<sequence length="160" mass="17965">MNTRARFVEQFAALPWRMVDSHPEVLLVTSRISRKWLLPKGWLINSLGPAGTAEREAYEEAGILGEVSAQPIGSFRYFKVSGRNEKRPAQAMVFGLRVTEMLNQWPEAHQRHRAWFSPSDAAEAVSEPTLAAFLRTLPEAVFCDTSRTMPAHVAQWAAAE</sequence>
<dbReference type="GO" id="GO:0071543">
    <property type="term" value="P:diphosphoinositol polyphosphate metabolic process"/>
    <property type="evidence" value="ECO:0007669"/>
    <property type="project" value="TreeGrafter"/>
</dbReference>
<dbReference type="GO" id="GO:0034432">
    <property type="term" value="F:bis(5'-adenosyl)-pentaphosphatase activity"/>
    <property type="evidence" value="ECO:0007669"/>
    <property type="project" value="TreeGrafter"/>
</dbReference>
<gene>
    <name evidence="6" type="ORF">IC608_09815</name>
</gene>
<feature type="domain" description="Nudix hydrolase" evidence="5">
    <location>
        <begin position="6"/>
        <end position="138"/>
    </location>
</feature>
<dbReference type="GO" id="GO:0046872">
    <property type="term" value="F:metal ion binding"/>
    <property type="evidence" value="ECO:0007669"/>
    <property type="project" value="UniProtKB-KW"/>
</dbReference>
<dbReference type="PANTHER" id="PTHR12629">
    <property type="entry name" value="DIPHOSPHOINOSITOL POLYPHOSPHATE PHOSPHOHYDROLASE"/>
    <property type="match status" value="1"/>
</dbReference>
<dbReference type="InterPro" id="IPR047198">
    <property type="entry name" value="DDP-like_NUDIX"/>
</dbReference>
<reference evidence="6" key="1">
    <citation type="submission" date="2020-09" db="EMBL/GenBank/DDBJ databases">
        <title>Genome seq and assembly of Devosia sp.</title>
        <authorList>
            <person name="Chhetri G."/>
        </authorList>
    </citation>
    <scope>NUCLEOTIDE SEQUENCE</scope>
    <source>
        <strain evidence="6">PTR5</strain>
    </source>
</reference>
<dbReference type="PROSITE" id="PS51462">
    <property type="entry name" value="NUDIX"/>
    <property type="match status" value="1"/>
</dbReference>
<evidence type="ECO:0000259" key="5">
    <source>
        <dbReference type="PROSITE" id="PS51462"/>
    </source>
</evidence>
<keyword evidence="4" id="KW-0460">Magnesium</keyword>
<evidence type="ECO:0000313" key="7">
    <source>
        <dbReference type="Proteomes" id="UP000654108"/>
    </source>
</evidence>
<dbReference type="Proteomes" id="UP000654108">
    <property type="component" value="Unassembled WGS sequence"/>
</dbReference>
<keyword evidence="2" id="KW-0479">Metal-binding</keyword>
<dbReference type="PANTHER" id="PTHR12629:SF0">
    <property type="entry name" value="DIPHOSPHOINOSITOL-POLYPHOSPHATE DIPHOSPHATASE"/>
    <property type="match status" value="1"/>
</dbReference>
<evidence type="ECO:0000256" key="1">
    <source>
        <dbReference type="ARBA" id="ARBA00001946"/>
    </source>
</evidence>
<protein>
    <submittedName>
        <fullName evidence="6">NUDIX hydrolase</fullName>
    </submittedName>
</protein>
<dbReference type="InterPro" id="IPR015797">
    <property type="entry name" value="NUDIX_hydrolase-like_dom_sf"/>
</dbReference>
<keyword evidence="3 6" id="KW-0378">Hydrolase</keyword>